<proteinExistence type="predicted"/>
<sequence>MNTPMKKLSLLIIASVAVYMMAQPVYFWSQQSALTETGADSQKPSNVPAQSQVVRYHDVDIPDFASIADVTVRKQQFFDFLRPAIIAENQRLLALREKVLDSQNQYLRNQSLSLPQKEFIAEMVEAYNLQTRGDLNELFEQLLLRVDQIPMELVMVQAANESAWGSSRFAQQGLNFFGLWCFKRNCGMIPKGRDHGARHEVATFDSVQQMLRFYFHNLNSHYAYDMFRSIRGQLRENDLPLQADVLATGLLPYSQRGIDYIVEIHTMLRQNQRYFKA</sequence>
<reference evidence="2 3" key="1">
    <citation type="submission" date="2019-05" db="EMBL/GenBank/DDBJ databases">
        <title>Genome sequences of Thalassotalea litorea 1K03283.</title>
        <authorList>
            <person name="Zhang D."/>
        </authorList>
    </citation>
    <scope>NUCLEOTIDE SEQUENCE [LARGE SCALE GENOMIC DNA]</scope>
    <source>
        <strain evidence="2 3">MCCC 1K03283</strain>
    </source>
</reference>
<gene>
    <name evidence="2" type="ORF">FE810_06555</name>
</gene>
<evidence type="ECO:0000313" key="3">
    <source>
        <dbReference type="Proteomes" id="UP000307790"/>
    </source>
</evidence>
<feature type="domain" description="Mannosyl-glycoprotein endo-beta-N-acetylglucosamidase-like" evidence="1">
    <location>
        <begin position="147"/>
        <end position="225"/>
    </location>
</feature>
<evidence type="ECO:0000313" key="2">
    <source>
        <dbReference type="EMBL" id="TLU66346.1"/>
    </source>
</evidence>
<dbReference type="OrthoDB" id="9788155at2"/>
<dbReference type="AlphaFoldDB" id="A0A5R9IT30"/>
<comment type="caution">
    <text evidence="2">The sequence shown here is derived from an EMBL/GenBank/DDBJ whole genome shotgun (WGS) entry which is preliminary data.</text>
</comment>
<dbReference type="Proteomes" id="UP000307790">
    <property type="component" value="Unassembled WGS sequence"/>
</dbReference>
<dbReference type="Gene3D" id="1.10.530.10">
    <property type="match status" value="1"/>
</dbReference>
<dbReference type="PANTHER" id="PTHR40572">
    <property type="entry name" value="PROTEIN BAX"/>
    <property type="match status" value="1"/>
</dbReference>
<dbReference type="InterPro" id="IPR002901">
    <property type="entry name" value="MGlyc_endo_b_GlcNAc-like_dom"/>
</dbReference>
<dbReference type="PANTHER" id="PTHR40572:SF1">
    <property type="entry name" value="PROTEIN BAX"/>
    <property type="match status" value="1"/>
</dbReference>
<accession>A0A5R9IT30</accession>
<dbReference type="GO" id="GO:0004040">
    <property type="term" value="F:amidase activity"/>
    <property type="evidence" value="ECO:0007669"/>
    <property type="project" value="InterPro"/>
</dbReference>
<evidence type="ECO:0000259" key="1">
    <source>
        <dbReference type="Pfam" id="PF01832"/>
    </source>
</evidence>
<protein>
    <submittedName>
        <fullName evidence="2">Glucosaminidase</fullName>
    </submittedName>
</protein>
<organism evidence="2 3">
    <name type="scientific">Thalassotalea litorea</name>
    <dbReference type="NCBI Taxonomy" id="2020715"/>
    <lineage>
        <taxon>Bacteria</taxon>
        <taxon>Pseudomonadati</taxon>
        <taxon>Pseudomonadota</taxon>
        <taxon>Gammaproteobacteria</taxon>
        <taxon>Alteromonadales</taxon>
        <taxon>Colwelliaceae</taxon>
        <taxon>Thalassotalea</taxon>
    </lineage>
</organism>
<dbReference type="InterPro" id="IPR053195">
    <property type="entry name" value="Bax-like"/>
</dbReference>
<keyword evidence="3" id="KW-1185">Reference proteome</keyword>
<name>A0A5R9IT30_9GAMM</name>
<dbReference type="Pfam" id="PF01832">
    <property type="entry name" value="Glucosaminidase"/>
    <property type="match status" value="1"/>
</dbReference>
<dbReference type="EMBL" id="VCBC01000005">
    <property type="protein sequence ID" value="TLU66346.1"/>
    <property type="molecule type" value="Genomic_DNA"/>
</dbReference>